<proteinExistence type="predicted"/>
<gene>
    <name evidence="2" type="ORF">QFW80_00230</name>
</gene>
<dbReference type="SUPFAM" id="SSF55729">
    <property type="entry name" value="Acyl-CoA N-acyltransferases (Nat)"/>
    <property type="match status" value="1"/>
</dbReference>
<dbReference type="CDD" id="cd04301">
    <property type="entry name" value="NAT_SF"/>
    <property type="match status" value="1"/>
</dbReference>
<keyword evidence="3" id="KW-1185">Reference proteome</keyword>
<dbReference type="InterPro" id="IPR000182">
    <property type="entry name" value="GNAT_dom"/>
</dbReference>
<evidence type="ECO:0000313" key="2">
    <source>
        <dbReference type="EMBL" id="MDH5828951.1"/>
    </source>
</evidence>
<reference evidence="2 3" key="1">
    <citation type="submission" date="2023-04" db="EMBL/GenBank/DDBJ databases">
        <title>Luteimonas sp. M1R5S18.</title>
        <authorList>
            <person name="Sun J.-Q."/>
        </authorList>
    </citation>
    <scope>NUCLEOTIDE SEQUENCE [LARGE SCALE GENOMIC DNA]</scope>
    <source>
        <strain evidence="2 3">M1R5S18</strain>
    </source>
</reference>
<dbReference type="Gene3D" id="3.40.630.30">
    <property type="match status" value="1"/>
</dbReference>
<accession>A0ABT6JG01</accession>
<dbReference type="InterPro" id="IPR016181">
    <property type="entry name" value="Acyl_CoA_acyltransferase"/>
</dbReference>
<dbReference type="EMBL" id="JARXRN010000006">
    <property type="protein sequence ID" value="MDH5828951.1"/>
    <property type="molecule type" value="Genomic_DNA"/>
</dbReference>
<dbReference type="RefSeq" id="WP_280598851.1">
    <property type="nucleotide sequence ID" value="NZ_JARXRN010000006.1"/>
</dbReference>
<dbReference type="PROSITE" id="PS51186">
    <property type="entry name" value="GNAT"/>
    <property type="match status" value="1"/>
</dbReference>
<feature type="domain" description="N-acetyltransferase" evidence="1">
    <location>
        <begin position="24"/>
        <end position="177"/>
    </location>
</feature>
<name>A0ABT6JG01_9GAMM</name>
<dbReference type="Pfam" id="PF00583">
    <property type="entry name" value="Acetyltransf_1"/>
    <property type="match status" value="1"/>
</dbReference>
<dbReference type="Proteomes" id="UP001156831">
    <property type="component" value="Unassembled WGS sequence"/>
</dbReference>
<organism evidence="2 3">
    <name type="scientific">Luteimonas rhizosphaericola</name>
    <dbReference type="NCBI Taxonomy" id="3042024"/>
    <lineage>
        <taxon>Bacteria</taxon>
        <taxon>Pseudomonadati</taxon>
        <taxon>Pseudomonadota</taxon>
        <taxon>Gammaproteobacteria</taxon>
        <taxon>Lysobacterales</taxon>
        <taxon>Lysobacteraceae</taxon>
        <taxon>Luteimonas</taxon>
    </lineage>
</organism>
<evidence type="ECO:0000313" key="3">
    <source>
        <dbReference type="Proteomes" id="UP001156831"/>
    </source>
</evidence>
<comment type="caution">
    <text evidence="2">The sequence shown here is derived from an EMBL/GenBank/DDBJ whole genome shotgun (WGS) entry which is preliminary data.</text>
</comment>
<protein>
    <submittedName>
        <fullName evidence="2">GNAT family N-acetyltransferase</fullName>
    </submittedName>
</protein>
<sequence>MSHAFRVPRPDHLRAAGVLAAQGITLRWLDDGDLPWLAELYADTRADEMAALPWPGHARRAFLHQQFMLQHQHYLAEYADAEFLAVCRRGVPAGRLYLRRTAPMHLVVDISLFADARGQGVGRALLAAAQHDATCQGRGMALHVLQHNAAARRLYTHLGFVEAGGNAPYLRMEWHAAD</sequence>
<evidence type="ECO:0000259" key="1">
    <source>
        <dbReference type="PROSITE" id="PS51186"/>
    </source>
</evidence>